<protein>
    <submittedName>
        <fullName evidence="2">Uncharacterized protein</fullName>
    </submittedName>
</protein>
<evidence type="ECO:0000256" key="1">
    <source>
        <dbReference type="SAM" id="Phobius"/>
    </source>
</evidence>
<dbReference type="AlphaFoldDB" id="A0ABD5UME6"/>
<proteinExistence type="predicted"/>
<dbReference type="InterPro" id="IPR058337">
    <property type="entry name" value="DUF8024"/>
</dbReference>
<feature type="transmembrane region" description="Helical" evidence="1">
    <location>
        <begin position="36"/>
        <end position="62"/>
    </location>
</feature>
<accession>A0ABD5UME6</accession>
<dbReference type="Proteomes" id="UP001596333">
    <property type="component" value="Unassembled WGS sequence"/>
</dbReference>
<dbReference type="RefSeq" id="WP_379770877.1">
    <property type="nucleotide sequence ID" value="NZ_JBHSXI010000023.1"/>
</dbReference>
<keyword evidence="1" id="KW-0472">Membrane</keyword>
<gene>
    <name evidence="2" type="ORF">ACFQEY_16900</name>
</gene>
<keyword evidence="1" id="KW-0812">Transmembrane</keyword>
<evidence type="ECO:0000313" key="2">
    <source>
        <dbReference type="EMBL" id="MFC6890669.1"/>
    </source>
</evidence>
<keyword evidence="1" id="KW-1133">Transmembrane helix</keyword>
<dbReference type="Pfam" id="PF26067">
    <property type="entry name" value="DUF8024"/>
    <property type="match status" value="1"/>
</dbReference>
<organism evidence="2 3">
    <name type="scientific">Halorubrum trueperi</name>
    <dbReference type="NCBI Taxonomy" id="2004704"/>
    <lineage>
        <taxon>Archaea</taxon>
        <taxon>Methanobacteriati</taxon>
        <taxon>Methanobacteriota</taxon>
        <taxon>Stenosarchaea group</taxon>
        <taxon>Halobacteria</taxon>
        <taxon>Halobacteriales</taxon>
        <taxon>Haloferacaceae</taxon>
        <taxon>Halorubrum</taxon>
    </lineage>
</organism>
<evidence type="ECO:0000313" key="3">
    <source>
        <dbReference type="Proteomes" id="UP001596333"/>
    </source>
</evidence>
<keyword evidence="3" id="KW-1185">Reference proteome</keyword>
<name>A0ABD5UME6_9EURY</name>
<dbReference type="EMBL" id="JBHSXI010000023">
    <property type="protein sequence ID" value="MFC6890669.1"/>
    <property type="molecule type" value="Genomic_DNA"/>
</dbReference>
<sequence length="81" mass="8322">MNALIDFVSRLVGDVSRFVDIFLNDLILGAGDPVSALLVVVGQVILVASVLALGYAAVGALLNEIGVTLPSLGGRGRTKTE</sequence>
<comment type="caution">
    <text evidence="2">The sequence shown here is derived from an EMBL/GenBank/DDBJ whole genome shotgun (WGS) entry which is preliminary data.</text>
</comment>
<reference evidence="2 3" key="1">
    <citation type="journal article" date="2019" name="Int. J. Syst. Evol. Microbiol.">
        <title>The Global Catalogue of Microorganisms (GCM) 10K type strain sequencing project: providing services to taxonomists for standard genome sequencing and annotation.</title>
        <authorList>
            <consortium name="The Broad Institute Genomics Platform"/>
            <consortium name="The Broad Institute Genome Sequencing Center for Infectious Disease"/>
            <person name="Wu L."/>
            <person name="Ma J."/>
        </authorList>
    </citation>
    <scope>NUCLEOTIDE SEQUENCE [LARGE SCALE GENOMIC DNA]</scope>
    <source>
        <strain evidence="2 3">Y73</strain>
    </source>
</reference>